<dbReference type="Proteomes" id="UP000766698">
    <property type="component" value="Unassembled WGS sequence"/>
</dbReference>
<gene>
    <name evidence="1" type="ORF">GL263_22135</name>
</gene>
<comment type="caution">
    <text evidence="1">The sequence shown here is derived from an EMBL/GenBank/DDBJ whole genome shotgun (WGS) entry which is preliminary data.</text>
</comment>
<dbReference type="EMBL" id="WMLF01000437">
    <property type="protein sequence ID" value="MBB1246232.1"/>
    <property type="molecule type" value="Genomic_DNA"/>
</dbReference>
<dbReference type="RefSeq" id="WP_182857502.1">
    <property type="nucleotide sequence ID" value="NZ_WMLF01000437.1"/>
</dbReference>
<accession>A0ABR6ELM6</accession>
<evidence type="ECO:0000313" key="2">
    <source>
        <dbReference type="Proteomes" id="UP000766698"/>
    </source>
</evidence>
<name>A0ABR6ELM6_9ACTN</name>
<proteinExistence type="predicted"/>
<sequence length="190" mass="20519">MTVHDLVKVLPEPDVLLARCRAFAALDAVLGGTWQRHRFEPRWSEGVALAEWESGGGDEYRVVFDPAGVLLMGFDHESAATPWRVEPRAHWPGLLDGVPAALSRHLTDPALLFEGFLDATVCVWREAGAAAWSCGPVAFDGYDDADADGADWLFEPLVGGVDAYVAFAEDIYGRPVDRELVASVVAGSPV</sequence>
<keyword evidence="2" id="KW-1185">Reference proteome</keyword>
<protein>
    <submittedName>
        <fullName evidence="1">Uncharacterized protein</fullName>
    </submittedName>
</protein>
<evidence type="ECO:0000313" key="1">
    <source>
        <dbReference type="EMBL" id="MBB1246232.1"/>
    </source>
</evidence>
<organism evidence="1 2">
    <name type="scientific">Streptomyces durbertensis</name>
    <dbReference type="NCBI Taxonomy" id="2448886"/>
    <lineage>
        <taxon>Bacteria</taxon>
        <taxon>Bacillati</taxon>
        <taxon>Actinomycetota</taxon>
        <taxon>Actinomycetes</taxon>
        <taxon>Kitasatosporales</taxon>
        <taxon>Streptomycetaceae</taxon>
        <taxon>Streptomyces</taxon>
    </lineage>
</organism>
<reference evidence="2" key="1">
    <citation type="journal article" date="2020" name="Syst. Appl. Microbiol.">
        <title>Streptomyces alkaliterrae sp. nov., isolated from an alkaline soil, and emended descriptions of Streptomyces alkaliphilus, Streptomyces calidiresistens and Streptomyces durbertensis.</title>
        <authorList>
            <person name="Swiecimska M."/>
            <person name="Golinska P."/>
            <person name="Nouioui I."/>
            <person name="Wypij M."/>
            <person name="Rai M."/>
            <person name="Sangal V."/>
            <person name="Goodfellow M."/>
        </authorList>
    </citation>
    <scope>NUCLEOTIDE SEQUENCE [LARGE SCALE GENOMIC DNA]</scope>
    <source>
        <strain evidence="2">DSM 104538</strain>
    </source>
</reference>